<evidence type="ECO:0000259" key="2">
    <source>
        <dbReference type="Pfam" id="PF07969"/>
    </source>
</evidence>
<dbReference type="Pfam" id="PF07969">
    <property type="entry name" value="Amidohydro_3"/>
    <property type="match status" value="1"/>
</dbReference>
<sequence>MKKTPLHLLLSLLTLLIFSRCQDNTQIADEILKGHVRTMNEKDSAKLEECVAIRDSTIIFVGSFDEAKAKHFKEGHTKVIEYGDSALIMPAFIDAHAHVGLFAMTLPLADLSARPYGNVNDTLTLESVMKTYFNSKNLRENDLTTVVMGNNYDDSKLKGNLQPTRYLLDRISTTHPIYIMHVSGHMGVANTKLLSMMGITNQTSSDSIAGGVIAKEKGVVTGLLTENANVRAIEIGMGSATAGATTDAAKKIMLDSAVSRLLQAEKEWFKYGITTICEGRADASTVQLILGASKANKLTGDFIVLPDYDQNSNLGELAAYYPNYQNHFKIGAVKFTFDGSPQGKDAYLSQPYKKPPVGQDVTYKGQPIYRYADALRKIDSVTKNLKMPVHVHCNGDSAIDMVLSIFQTLKAKKDLDSLQTPCVIIHSQITRPEQIDVMKALAGPVMESFFPTHVYLWGDWYLSQVLGSPRADRIAPLGDAKKRGLHYTIHTDSPITPPDLLTAIHAAVNRRTLDSVLLGYDQHVSVYDALKAITTEAAYQWGEDSTKGKLLNGYRADIVVLSHDPVKVKPETLRYSVNVLSTYKSGKQVYAAATSPMSALTKK</sequence>
<dbReference type="Proteomes" id="UP000570474">
    <property type="component" value="Unassembled WGS sequence"/>
</dbReference>
<gene>
    <name evidence="3" type="ORF">HGH92_25650</name>
</gene>
<comment type="caution">
    <text evidence="3">The sequence shown here is derived from an EMBL/GenBank/DDBJ whole genome shotgun (WGS) entry which is preliminary data.</text>
</comment>
<dbReference type="Gene3D" id="2.30.40.10">
    <property type="entry name" value="Urease, subunit C, domain 1"/>
    <property type="match status" value="1"/>
</dbReference>
<dbReference type="CDD" id="cd01300">
    <property type="entry name" value="YtcJ_like"/>
    <property type="match status" value="1"/>
</dbReference>
<organism evidence="3 4">
    <name type="scientific">Chitinophaga varians</name>
    <dbReference type="NCBI Taxonomy" id="2202339"/>
    <lineage>
        <taxon>Bacteria</taxon>
        <taxon>Pseudomonadati</taxon>
        <taxon>Bacteroidota</taxon>
        <taxon>Chitinophagia</taxon>
        <taxon>Chitinophagales</taxon>
        <taxon>Chitinophagaceae</taxon>
        <taxon>Chitinophaga</taxon>
    </lineage>
</organism>
<evidence type="ECO:0000256" key="1">
    <source>
        <dbReference type="SAM" id="SignalP"/>
    </source>
</evidence>
<keyword evidence="4" id="KW-1185">Reference proteome</keyword>
<dbReference type="PANTHER" id="PTHR22642:SF2">
    <property type="entry name" value="PROTEIN LONG AFTER FAR-RED 3"/>
    <property type="match status" value="1"/>
</dbReference>
<dbReference type="InterPro" id="IPR013108">
    <property type="entry name" value="Amidohydro_3"/>
</dbReference>
<feature type="domain" description="Amidohydrolase 3" evidence="2">
    <location>
        <begin position="87"/>
        <end position="590"/>
    </location>
</feature>
<dbReference type="InterPro" id="IPR011059">
    <property type="entry name" value="Metal-dep_hydrolase_composite"/>
</dbReference>
<dbReference type="AlphaFoldDB" id="A0A847S2R1"/>
<dbReference type="SUPFAM" id="SSF51556">
    <property type="entry name" value="Metallo-dependent hydrolases"/>
    <property type="match status" value="1"/>
</dbReference>
<dbReference type="InterPro" id="IPR032466">
    <property type="entry name" value="Metal_Hydrolase"/>
</dbReference>
<dbReference type="RefSeq" id="WP_168873660.1">
    <property type="nucleotide sequence ID" value="NZ_JABAIA010000003.1"/>
</dbReference>
<protein>
    <submittedName>
        <fullName evidence="3">Amidohydrolase</fullName>
    </submittedName>
</protein>
<dbReference type="GO" id="GO:0016810">
    <property type="term" value="F:hydrolase activity, acting on carbon-nitrogen (but not peptide) bonds"/>
    <property type="evidence" value="ECO:0007669"/>
    <property type="project" value="InterPro"/>
</dbReference>
<dbReference type="Gene3D" id="3.20.20.140">
    <property type="entry name" value="Metal-dependent hydrolases"/>
    <property type="match status" value="1"/>
</dbReference>
<name>A0A847S2R1_9BACT</name>
<feature type="signal peptide" evidence="1">
    <location>
        <begin position="1"/>
        <end position="23"/>
    </location>
</feature>
<evidence type="ECO:0000313" key="4">
    <source>
        <dbReference type="Proteomes" id="UP000570474"/>
    </source>
</evidence>
<feature type="chain" id="PRO_5032412286" evidence="1">
    <location>
        <begin position="24"/>
        <end position="603"/>
    </location>
</feature>
<keyword evidence="3" id="KW-0378">Hydrolase</keyword>
<dbReference type="PANTHER" id="PTHR22642">
    <property type="entry name" value="IMIDAZOLONEPROPIONASE"/>
    <property type="match status" value="1"/>
</dbReference>
<proteinExistence type="predicted"/>
<accession>A0A847S2R1</accession>
<evidence type="ECO:0000313" key="3">
    <source>
        <dbReference type="EMBL" id="NLR67715.1"/>
    </source>
</evidence>
<dbReference type="Gene3D" id="3.10.310.70">
    <property type="match status" value="1"/>
</dbReference>
<dbReference type="SUPFAM" id="SSF51338">
    <property type="entry name" value="Composite domain of metallo-dependent hydrolases"/>
    <property type="match status" value="1"/>
</dbReference>
<dbReference type="EMBL" id="JABAIA010000003">
    <property type="protein sequence ID" value="NLR67715.1"/>
    <property type="molecule type" value="Genomic_DNA"/>
</dbReference>
<keyword evidence="1" id="KW-0732">Signal</keyword>
<reference evidence="3 4" key="1">
    <citation type="submission" date="2020-04" db="EMBL/GenBank/DDBJ databases">
        <authorList>
            <person name="Yin C."/>
        </authorList>
    </citation>
    <scope>NUCLEOTIDE SEQUENCE [LARGE SCALE GENOMIC DNA]</scope>
    <source>
        <strain evidence="3 4">Ae27</strain>
    </source>
</reference>
<dbReference type="InterPro" id="IPR033932">
    <property type="entry name" value="YtcJ-like"/>
</dbReference>